<proteinExistence type="predicted"/>
<dbReference type="AlphaFoldDB" id="A0A178VC79"/>
<dbReference type="ExpressionAtlas" id="A0A178VC79">
    <property type="expression patterns" value="baseline and differential"/>
</dbReference>
<protein>
    <submittedName>
        <fullName evidence="1">Uncharacterized protein</fullName>
    </submittedName>
</protein>
<sequence>MNFKELVDRVLVCFEPEEFSLAVHADLGTGLLALDCVVDVKGYLSQRENMEVRFFTRNLSNLLSVDCSSAKSTLGFCWKEEEVVNEEE</sequence>
<evidence type="ECO:0000313" key="1">
    <source>
        <dbReference type="EMBL" id="OAP02482.1"/>
    </source>
</evidence>
<gene>
    <name evidence="1" type="ordered locus">AXX17_At3g28460</name>
</gene>
<dbReference type="Proteomes" id="UP000078284">
    <property type="component" value="Chromosome 3"/>
</dbReference>
<name>A0A178VC79_ARATH</name>
<comment type="caution">
    <text evidence="1">The sequence shown here is derived from an EMBL/GenBank/DDBJ whole genome shotgun (WGS) entry which is preliminary data.</text>
</comment>
<organism evidence="1 2">
    <name type="scientific">Arabidopsis thaliana</name>
    <name type="common">Mouse-ear cress</name>
    <dbReference type="NCBI Taxonomy" id="3702"/>
    <lineage>
        <taxon>Eukaryota</taxon>
        <taxon>Viridiplantae</taxon>
        <taxon>Streptophyta</taxon>
        <taxon>Embryophyta</taxon>
        <taxon>Tracheophyta</taxon>
        <taxon>Spermatophyta</taxon>
        <taxon>Magnoliopsida</taxon>
        <taxon>eudicotyledons</taxon>
        <taxon>Gunneridae</taxon>
        <taxon>Pentapetalae</taxon>
        <taxon>rosids</taxon>
        <taxon>malvids</taxon>
        <taxon>Brassicales</taxon>
        <taxon>Brassicaceae</taxon>
        <taxon>Camelineae</taxon>
        <taxon>Arabidopsis</taxon>
    </lineage>
</organism>
<evidence type="ECO:0000313" key="2">
    <source>
        <dbReference type="Proteomes" id="UP000078284"/>
    </source>
</evidence>
<dbReference type="EMBL" id="LUHQ01000003">
    <property type="protein sequence ID" value="OAP02482.1"/>
    <property type="molecule type" value="Genomic_DNA"/>
</dbReference>
<reference evidence="2" key="1">
    <citation type="journal article" date="2016" name="Proc. Natl. Acad. Sci. U.S.A.">
        <title>Chromosome-level assembly of Arabidopsis thaliana Ler reveals the extent of translocation and inversion polymorphisms.</title>
        <authorList>
            <person name="Zapata L."/>
            <person name="Ding J."/>
            <person name="Willing E.M."/>
            <person name="Hartwig B."/>
            <person name="Bezdan D."/>
            <person name="Jiao W.B."/>
            <person name="Patel V."/>
            <person name="Velikkakam James G."/>
            <person name="Koornneef M."/>
            <person name="Ossowski S."/>
            <person name="Schneeberger K."/>
        </authorList>
    </citation>
    <scope>NUCLEOTIDE SEQUENCE [LARGE SCALE GENOMIC DNA]</scope>
    <source>
        <strain evidence="2">cv. Landsberg erecta</strain>
    </source>
</reference>
<accession>A0A178VC79</accession>